<keyword evidence="6" id="KW-1185">Reference proteome</keyword>
<dbReference type="PANTHER" id="PTHR19848:SF8">
    <property type="entry name" value="F-BOX AND WD REPEAT DOMAIN CONTAINING 7"/>
    <property type="match status" value="1"/>
</dbReference>
<sequence length="287" mass="31811">MAFQVRTRADSADKHTADVNTLVYYKGKLYSGADDGKIIVWEEDLKKVTEVKAHASTVYCLAVSGDVLYSCSNDGAIKAWDLNDVKERGTILQLESGEIYRLFAKNGTLFSSDEQGVVRVHDGQNIKNIYNLLEPLKDVMVVGNFLYTVRDLDLVITEMKEKDNFQMTKTLMGRAPVCTSGNYLCFASRSGKDILIHENCPTSGFKQVAEVKDAHEMIINSLVGTKSGDHLYSAGWDKMVKQWKIEKGSCQLINSCNADMVINVLAYGEKGEIYAGGSDGHIVRIDV</sequence>
<keyword evidence="2" id="KW-0677">Repeat</keyword>
<gene>
    <name evidence="5" type="ORF">AMK59_7490</name>
</gene>
<dbReference type="Gene3D" id="2.130.10.10">
    <property type="entry name" value="YVTN repeat-like/Quinoprotein amine dehydrogenase"/>
    <property type="match status" value="2"/>
</dbReference>
<dbReference type="Pfam" id="PF00400">
    <property type="entry name" value="WD40"/>
    <property type="match status" value="1"/>
</dbReference>
<dbReference type="Pfam" id="PF23754">
    <property type="entry name" value="Beta-prop_IP5PC_F"/>
    <property type="match status" value="1"/>
</dbReference>
<reference evidence="5 6" key="1">
    <citation type="submission" date="2015-09" db="EMBL/GenBank/DDBJ databases">
        <title>Draft genome of the scarab beetle Oryctes borbonicus.</title>
        <authorList>
            <person name="Meyer J.M."/>
            <person name="Markov G.V."/>
            <person name="Baskaran P."/>
            <person name="Herrmann M."/>
            <person name="Sommer R.J."/>
            <person name="Roedelsperger C."/>
        </authorList>
    </citation>
    <scope>NUCLEOTIDE SEQUENCE [LARGE SCALE GENOMIC DNA]</scope>
    <source>
        <strain evidence="5">OB123</strain>
        <tissue evidence="5">Whole animal</tissue>
    </source>
</reference>
<dbReference type="OrthoDB" id="6262491at2759"/>
<evidence type="ECO:0000259" key="4">
    <source>
        <dbReference type="Pfam" id="PF23754"/>
    </source>
</evidence>
<dbReference type="PROSITE" id="PS50082">
    <property type="entry name" value="WD_REPEATS_2"/>
    <property type="match status" value="2"/>
</dbReference>
<evidence type="ECO:0000313" key="6">
    <source>
        <dbReference type="Proteomes" id="UP000051574"/>
    </source>
</evidence>
<accession>A0A0T6AZ10</accession>
<feature type="domain" description="IP5PC-F beta-propeller" evidence="4">
    <location>
        <begin position="22"/>
        <end position="119"/>
    </location>
</feature>
<dbReference type="PANTHER" id="PTHR19848">
    <property type="entry name" value="WD40 REPEAT PROTEIN"/>
    <property type="match status" value="1"/>
</dbReference>
<keyword evidence="1 3" id="KW-0853">WD repeat</keyword>
<evidence type="ECO:0000313" key="5">
    <source>
        <dbReference type="EMBL" id="KRT80062.1"/>
    </source>
</evidence>
<dbReference type="EMBL" id="LJIG01022535">
    <property type="protein sequence ID" value="KRT80062.1"/>
    <property type="molecule type" value="Genomic_DNA"/>
</dbReference>
<dbReference type="SMART" id="SM00320">
    <property type="entry name" value="WD40"/>
    <property type="match status" value="5"/>
</dbReference>
<feature type="repeat" description="WD" evidence="3">
    <location>
        <begin position="212"/>
        <end position="253"/>
    </location>
</feature>
<dbReference type="InterPro" id="IPR019775">
    <property type="entry name" value="WD40_repeat_CS"/>
</dbReference>
<dbReference type="InterPro" id="IPR015943">
    <property type="entry name" value="WD40/YVTN_repeat-like_dom_sf"/>
</dbReference>
<evidence type="ECO:0000256" key="3">
    <source>
        <dbReference type="PROSITE-ProRule" id="PRU00221"/>
    </source>
</evidence>
<proteinExistence type="predicted"/>
<dbReference type="InterPro" id="IPR001680">
    <property type="entry name" value="WD40_rpt"/>
</dbReference>
<dbReference type="AlphaFoldDB" id="A0A0T6AZ10"/>
<dbReference type="PROSITE" id="PS50294">
    <property type="entry name" value="WD_REPEATS_REGION"/>
    <property type="match status" value="1"/>
</dbReference>
<name>A0A0T6AZ10_9SCAR</name>
<organism evidence="5 6">
    <name type="scientific">Oryctes borbonicus</name>
    <dbReference type="NCBI Taxonomy" id="1629725"/>
    <lineage>
        <taxon>Eukaryota</taxon>
        <taxon>Metazoa</taxon>
        <taxon>Ecdysozoa</taxon>
        <taxon>Arthropoda</taxon>
        <taxon>Hexapoda</taxon>
        <taxon>Insecta</taxon>
        <taxon>Pterygota</taxon>
        <taxon>Neoptera</taxon>
        <taxon>Endopterygota</taxon>
        <taxon>Coleoptera</taxon>
        <taxon>Polyphaga</taxon>
        <taxon>Scarabaeiformia</taxon>
        <taxon>Scarabaeidae</taxon>
        <taxon>Dynastinae</taxon>
        <taxon>Oryctes</taxon>
    </lineage>
</organism>
<comment type="caution">
    <text evidence="5">The sequence shown here is derived from an EMBL/GenBank/DDBJ whole genome shotgun (WGS) entry which is preliminary data.</text>
</comment>
<feature type="repeat" description="WD" evidence="3">
    <location>
        <begin position="51"/>
        <end position="90"/>
    </location>
</feature>
<dbReference type="PROSITE" id="PS00678">
    <property type="entry name" value="WD_REPEATS_1"/>
    <property type="match status" value="1"/>
</dbReference>
<dbReference type="SUPFAM" id="SSF50978">
    <property type="entry name" value="WD40 repeat-like"/>
    <property type="match status" value="1"/>
</dbReference>
<protein>
    <submittedName>
        <fullName evidence="5">WD40 domain-containing protein</fullName>
    </submittedName>
</protein>
<dbReference type="InterPro" id="IPR056454">
    <property type="entry name" value="Beta-prop_IP5PC_F"/>
</dbReference>
<evidence type="ECO:0000256" key="2">
    <source>
        <dbReference type="ARBA" id="ARBA00022737"/>
    </source>
</evidence>
<evidence type="ECO:0000256" key="1">
    <source>
        <dbReference type="ARBA" id="ARBA00022574"/>
    </source>
</evidence>
<dbReference type="Proteomes" id="UP000051574">
    <property type="component" value="Unassembled WGS sequence"/>
</dbReference>
<dbReference type="InterPro" id="IPR036322">
    <property type="entry name" value="WD40_repeat_dom_sf"/>
</dbReference>